<protein>
    <recommendedName>
        <fullName evidence="3">Carboxypeptidase regulatory-like domain-containing protein</fullName>
    </recommendedName>
</protein>
<evidence type="ECO:0000256" key="1">
    <source>
        <dbReference type="SAM" id="Phobius"/>
    </source>
</evidence>
<evidence type="ECO:0008006" key="3">
    <source>
        <dbReference type="Google" id="ProtNLM"/>
    </source>
</evidence>
<proteinExistence type="predicted"/>
<keyword evidence="1" id="KW-0472">Membrane</keyword>
<dbReference type="EMBL" id="BARS01048288">
    <property type="protein sequence ID" value="GAG34932.1"/>
    <property type="molecule type" value="Genomic_DNA"/>
</dbReference>
<name>X0XHQ4_9ZZZZ</name>
<evidence type="ECO:0000313" key="2">
    <source>
        <dbReference type="EMBL" id="GAG34932.1"/>
    </source>
</evidence>
<reference evidence="2" key="1">
    <citation type="journal article" date="2014" name="Front. Microbiol.">
        <title>High frequency of phylogenetically diverse reductive dehalogenase-homologous genes in deep subseafloor sedimentary metagenomes.</title>
        <authorList>
            <person name="Kawai M."/>
            <person name="Futagami T."/>
            <person name="Toyoda A."/>
            <person name="Takaki Y."/>
            <person name="Nishi S."/>
            <person name="Hori S."/>
            <person name="Arai W."/>
            <person name="Tsubouchi T."/>
            <person name="Morono Y."/>
            <person name="Uchiyama I."/>
            <person name="Ito T."/>
            <person name="Fujiyama A."/>
            <person name="Inagaki F."/>
            <person name="Takami H."/>
        </authorList>
    </citation>
    <scope>NUCLEOTIDE SEQUENCE</scope>
    <source>
        <strain evidence="2">Expedition CK06-06</strain>
    </source>
</reference>
<dbReference type="SUPFAM" id="SSF49478">
    <property type="entry name" value="Cna protein B-type domain"/>
    <property type="match status" value="1"/>
</dbReference>
<dbReference type="Gene3D" id="2.60.40.1120">
    <property type="entry name" value="Carboxypeptidase-like, regulatory domain"/>
    <property type="match status" value="1"/>
</dbReference>
<feature type="transmembrane region" description="Helical" evidence="1">
    <location>
        <begin position="115"/>
        <end position="139"/>
    </location>
</feature>
<sequence>VLISIALIFLSTLFIIGLSSTADANPHRMLIAYQVGSIDLDVYFSGGAPAQNAHITVYRPDETIYLEGETDEEGEFSFEPPVTQGEYRVVAEHSGHMAEVSIGGEGQGGSNEIPLYITVVAGLGYLIGIGGAAVGYIGWKARRKRESETPS</sequence>
<accession>X0XHQ4</accession>
<organism evidence="2">
    <name type="scientific">marine sediment metagenome</name>
    <dbReference type="NCBI Taxonomy" id="412755"/>
    <lineage>
        <taxon>unclassified sequences</taxon>
        <taxon>metagenomes</taxon>
        <taxon>ecological metagenomes</taxon>
    </lineage>
</organism>
<keyword evidence="1" id="KW-1133">Transmembrane helix</keyword>
<gene>
    <name evidence="2" type="ORF">S01H1_72409</name>
</gene>
<comment type="caution">
    <text evidence="2">The sequence shown here is derived from an EMBL/GenBank/DDBJ whole genome shotgun (WGS) entry which is preliminary data.</text>
</comment>
<keyword evidence="1" id="KW-0812">Transmembrane</keyword>
<feature type="non-terminal residue" evidence="2">
    <location>
        <position position="1"/>
    </location>
</feature>
<dbReference type="AlphaFoldDB" id="X0XHQ4"/>